<dbReference type="AlphaFoldDB" id="A0A1R3V6Q8"/>
<dbReference type="STRING" id="1631249.BQ8794_220149"/>
<dbReference type="EMBL" id="FTPD01000015">
    <property type="protein sequence ID" value="SIT55585.1"/>
    <property type="molecule type" value="Genomic_DNA"/>
</dbReference>
<dbReference type="GO" id="GO:0006313">
    <property type="term" value="P:DNA transposition"/>
    <property type="evidence" value="ECO:0007669"/>
    <property type="project" value="InterPro"/>
</dbReference>
<dbReference type="InterPro" id="IPR002513">
    <property type="entry name" value="Tn3_Tnp_DDE_dom"/>
</dbReference>
<reference evidence="4" key="1">
    <citation type="submission" date="2017-01" db="EMBL/GenBank/DDBJ databases">
        <authorList>
            <person name="Brunel B."/>
        </authorList>
    </citation>
    <scope>NUCLEOTIDE SEQUENCE [LARGE SCALE GENOMIC DNA]</scope>
</reference>
<protein>
    <recommendedName>
        <fullName evidence="2">Tn3 transposase DDE domain-containing protein</fullName>
    </recommendedName>
</protein>
<feature type="domain" description="Tn3 transposase DDE" evidence="2">
    <location>
        <begin position="29"/>
        <end position="107"/>
    </location>
</feature>
<proteinExistence type="predicted"/>
<dbReference type="GO" id="GO:0004803">
    <property type="term" value="F:transposase activity"/>
    <property type="evidence" value="ECO:0007669"/>
    <property type="project" value="InterPro"/>
</dbReference>
<sequence>MGHDLPLKFPGLRVCKVSEMLATLTDCPNESALLAAILADATNLGLSRMAAASQGVTRDQLVWTQDAYVREDTYRAAPATIINAQHRLPIAAVWGDGTTSSSDGQFGANPSHQRAGRPSGDPAKCRDRQCLVRPGLRAAEWHADLQCHQGGDPFLYGVVARATQGQGRSDRAFAASGSH</sequence>
<keyword evidence="4" id="KW-1185">Reference proteome</keyword>
<evidence type="ECO:0000259" key="2">
    <source>
        <dbReference type="Pfam" id="PF01526"/>
    </source>
</evidence>
<organism evidence="3 4">
    <name type="scientific">Mesorhizobium prunaredense</name>
    <dbReference type="NCBI Taxonomy" id="1631249"/>
    <lineage>
        <taxon>Bacteria</taxon>
        <taxon>Pseudomonadati</taxon>
        <taxon>Pseudomonadota</taxon>
        <taxon>Alphaproteobacteria</taxon>
        <taxon>Hyphomicrobiales</taxon>
        <taxon>Phyllobacteriaceae</taxon>
        <taxon>Mesorhizobium</taxon>
    </lineage>
</organism>
<evidence type="ECO:0000313" key="3">
    <source>
        <dbReference type="EMBL" id="SIT55585.1"/>
    </source>
</evidence>
<feature type="region of interest" description="Disordered" evidence="1">
    <location>
        <begin position="99"/>
        <end position="124"/>
    </location>
</feature>
<dbReference type="Proteomes" id="UP000188388">
    <property type="component" value="Unassembled WGS sequence"/>
</dbReference>
<evidence type="ECO:0000313" key="4">
    <source>
        <dbReference type="Proteomes" id="UP000188388"/>
    </source>
</evidence>
<name>A0A1R3V6Q8_9HYPH</name>
<feature type="compositionally biased region" description="Polar residues" evidence="1">
    <location>
        <begin position="99"/>
        <end position="112"/>
    </location>
</feature>
<gene>
    <name evidence="3" type="ORF">BQ8794_220149</name>
</gene>
<evidence type="ECO:0000256" key="1">
    <source>
        <dbReference type="SAM" id="MobiDB-lite"/>
    </source>
</evidence>
<dbReference type="Pfam" id="PF01526">
    <property type="entry name" value="DDE_Tnp_Tn3"/>
    <property type="match status" value="1"/>
</dbReference>
<accession>A0A1R3V6Q8</accession>